<reference evidence="1 2" key="1">
    <citation type="submission" date="2024-02" db="EMBL/GenBank/DDBJ databases">
        <authorList>
            <person name="Chen Y."/>
            <person name="Shah S."/>
            <person name="Dougan E. K."/>
            <person name="Thang M."/>
            <person name="Chan C."/>
        </authorList>
    </citation>
    <scope>NUCLEOTIDE SEQUENCE [LARGE SCALE GENOMIC DNA]</scope>
</reference>
<name>A0ABP0PHS3_9DINO</name>
<evidence type="ECO:0000313" key="2">
    <source>
        <dbReference type="Proteomes" id="UP001642484"/>
    </source>
</evidence>
<accession>A0ABP0PHS3</accession>
<dbReference type="Proteomes" id="UP001642484">
    <property type="component" value="Unassembled WGS sequence"/>
</dbReference>
<protein>
    <submittedName>
        <fullName evidence="1">Uncharacterized protein</fullName>
    </submittedName>
</protein>
<gene>
    <name evidence="1" type="ORF">CCMP2556_LOCUS37106</name>
</gene>
<proteinExistence type="predicted"/>
<evidence type="ECO:0000313" key="1">
    <source>
        <dbReference type="EMBL" id="CAK9075374.1"/>
    </source>
</evidence>
<comment type="caution">
    <text evidence="1">The sequence shown here is derived from an EMBL/GenBank/DDBJ whole genome shotgun (WGS) entry which is preliminary data.</text>
</comment>
<keyword evidence="2" id="KW-1185">Reference proteome</keyword>
<dbReference type="EMBL" id="CAXAMN010023134">
    <property type="protein sequence ID" value="CAK9075374.1"/>
    <property type="molecule type" value="Genomic_DNA"/>
</dbReference>
<organism evidence="1 2">
    <name type="scientific">Durusdinium trenchii</name>
    <dbReference type="NCBI Taxonomy" id="1381693"/>
    <lineage>
        <taxon>Eukaryota</taxon>
        <taxon>Sar</taxon>
        <taxon>Alveolata</taxon>
        <taxon>Dinophyceae</taxon>
        <taxon>Suessiales</taxon>
        <taxon>Symbiodiniaceae</taxon>
        <taxon>Durusdinium</taxon>
    </lineage>
</organism>
<sequence length="981" mass="110456">MPVACTVDALSSDSAEDFLPAAPKEPSRKRRRMKTLANAQLAQKDPSSSLRSLIGRECSCKRKICFQQFVADQDFQPLLEYRKHFFDLHKLDQDRSKRLTRMYNAAENGKESAPVDLRFIKKPMSLVGVSAASVRADVISYLTNVYESIAESLPDVRDTLYDGVDPEEIPVFGSSQPVDVYSIELKRQADASAGNISKPRKKKKSVEMNMERTHGEVAKEVKWLPSGFMKEYYVQYCRVSGLARCKQWMNSPSYNLTVLLYPRQVGLELMRVGLPQGLAEKREIAEEQRSHLQKYIPTLRFPLYNLSRCADFLESWLNDALPTKPLLDVTALYGYLWQQLLLVMLEQSVVPVGPDVWLSNEFKTEESCWCVALTFGADFVFPKPALRYATDTTGPQKGEEHVNKFTQERICLMELTDSHKSSAAMGDFLKFKEQFRGISGTQYLVASLDCTVWPANSAYLNEAVNHLSTILAMSPTHCGLVQYPVYQSQTNQATLVKHRHALDLLLLNAGLTVYHRIQLCYEKPDSSARDNRSLSQLAAAVFHANFDNCAWMDSSAVKEGRLGPIPLIRVADFIGYDDVKRPSASARVEQKGLTCHDKLIDGLLDNMNIQPADRMILVDLLPNRFVEFARAMTERSLERQKTDVRYFGFVPSDSFKDTLAAVRDMIYKSWDVSKESPPKQRPGSDAAEQAAPDLQILAWNGRPVFPECVASRFAEGTLEFDEVAKLKKEFLEMFPHATTQPAAPNPVPARVGGVCDFTLDNGAEPLDVNREIEVERIADDQFSEQRRASTQMTKKRPAIVIAQDFSIWIGNTSEQSVTFEPGELLGFGTGAFEEKVISDPSSEKETIPWRLTSDLNYVSSDRTLYPMCQFMRKLATEQGIGQLAIEDHSLSQRFHAVADGAADPVPVSFRYQIAPLPSKSTHVYKPNGMGERAENVAANMVGAAFGGNYNKVVNNKRASVVWEATRWSLIWQFTFHEYRKQ</sequence>